<comment type="caution">
    <text evidence="14">Lacks conserved residue(s) required for the propagation of feature annotation.</text>
</comment>
<dbReference type="GO" id="GO:0005886">
    <property type="term" value="C:plasma membrane"/>
    <property type="evidence" value="ECO:0007669"/>
    <property type="project" value="UniProtKB-SubCell"/>
</dbReference>
<dbReference type="Proteomes" id="UP001054892">
    <property type="component" value="Unassembled WGS sequence"/>
</dbReference>
<keyword evidence="3 14" id="KW-0813">Transport</keyword>
<dbReference type="InterPro" id="IPR022920">
    <property type="entry name" value="Disulphide_bond_form_DsbB"/>
</dbReference>
<evidence type="ECO:0000256" key="3">
    <source>
        <dbReference type="ARBA" id="ARBA00022448"/>
    </source>
</evidence>
<dbReference type="InterPro" id="IPR050183">
    <property type="entry name" value="DsbB"/>
</dbReference>
<protein>
    <recommendedName>
        <fullName evidence="14">Disulfide bond formation protein B</fullName>
    </recommendedName>
    <alternativeName>
        <fullName evidence="14">Disulfide oxidoreductase</fullName>
    </alternativeName>
</protein>
<feature type="transmembrane region" description="Helical" evidence="15">
    <location>
        <begin position="84"/>
        <end position="105"/>
    </location>
</feature>
<evidence type="ECO:0000256" key="5">
    <source>
        <dbReference type="ARBA" id="ARBA00022519"/>
    </source>
</evidence>
<dbReference type="GO" id="GO:0015035">
    <property type="term" value="F:protein-disulfide reductase activity"/>
    <property type="evidence" value="ECO:0007669"/>
    <property type="project" value="UniProtKB-UniRule"/>
</dbReference>
<keyword evidence="6 14" id="KW-0812">Transmembrane</keyword>
<proteinExistence type="inferred from homology"/>
<dbReference type="Gene3D" id="1.20.1550.10">
    <property type="entry name" value="DsbB-like"/>
    <property type="match status" value="1"/>
</dbReference>
<keyword evidence="7 14" id="KW-0249">Electron transport</keyword>
<reference evidence="16 18" key="1">
    <citation type="submission" date="2020-05" db="EMBL/GenBank/DDBJ databases">
        <title>Characterization of novel class B3 metallo-beta-lactamase from novel Pseudomonas species.</title>
        <authorList>
            <person name="Yamada K."/>
            <person name="Aoki K."/>
            <person name="Ishii Y."/>
        </authorList>
    </citation>
    <scope>NUCLEOTIDE SEQUENCE [LARGE SCALE GENOMIC DNA]</scope>
    <source>
        <strain evidence="16 18">TUM18999</strain>
        <strain evidence="17 19">TUM20286</strain>
    </source>
</reference>
<keyword evidence="19" id="KW-1185">Reference proteome</keyword>
<dbReference type="PANTHER" id="PTHR36570">
    <property type="entry name" value="DISULFIDE BOND FORMATION PROTEIN B"/>
    <property type="match status" value="1"/>
</dbReference>
<dbReference type="PANTHER" id="PTHR36570:SF3">
    <property type="entry name" value="DISULFIDE BOND FORMATION PROTEIN B"/>
    <property type="match status" value="1"/>
</dbReference>
<feature type="disulfide bond" description="Redox-active" evidence="14">
    <location>
        <begin position="52"/>
        <end position="55"/>
    </location>
</feature>
<evidence type="ECO:0000256" key="2">
    <source>
        <dbReference type="ARBA" id="ARBA00008823"/>
    </source>
</evidence>
<evidence type="ECO:0000313" key="16">
    <source>
        <dbReference type="EMBL" id="BCG22162.1"/>
    </source>
</evidence>
<gene>
    <name evidence="16" type="primary">dsbB1</name>
    <name evidence="14" type="synonym">dsbB</name>
    <name evidence="16" type="ORF">TUM18999_03530</name>
    <name evidence="17" type="ORF">TUM20286_49490</name>
</gene>
<dbReference type="InterPro" id="IPR003752">
    <property type="entry name" value="DiS_bond_form_DsbB/BdbC"/>
</dbReference>
<evidence type="ECO:0000256" key="15">
    <source>
        <dbReference type="SAM" id="Phobius"/>
    </source>
</evidence>
<dbReference type="InterPro" id="IPR023380">
    <property type="entry name" value="DsbB-like_sf"/>
</dbReference>
<evidence type="ECO:0000256" key="7">
    <source>
        <dbReference type="ARBA" id="ARBA00022982"/>
    </source>
</evidence>
<evidence type="ECO:0000256" key="8">
    <source>
        <dbReference type="ARBA" id="ARBA00022989"/>
    </source>
</evidence>
<sequence length="179" mass="19242">MGFLYRIGLSSLLGAAMTLASPRSLFFAAFLACVAVMGGALYLEHAMGLEPCPLCIVQRIFIILFGVVCLIAAVHAPQARGRRVYAGLALLFAAGGAATAGRQVWLQGVPADQLPACLPSLEYMIDALPFQEIIKLMLHGTADCAEVTWTLFGMSIPEWSLLAFAGCILFSLYQMLRRA</sequence>
<evidence type="ECO:0000256" key="9">
    <source>
        <dbReference type="ARBA" id="ARBA00023002"/>
    </source>
</evidence>
<feature type="transmembrane region" description="Helical" evidence="15">
    <location>
        <begin position="159"/>
        <end position="176"/>
    </location>
</feature>
<dbReference type="KEGG" id="ptw:TUM18999_03530"/>
<dbReference type="GO" id="GO:0009055">
    <property type="term" value="F:electron transfer activity"/>
    <property type="evidence" value="ECO:0007669"/>
    <property type="project" value="UniProtKB-UniRule"/>
</dbReference>
<comment type="function">
    <text evidence="14">Required for disulfide bond formation in some periplasmic proteins. Acts by oxidizing the DsbA protein.</text>
</comment>
<dbReference type="EMBL" id="AP023189">
    <property type="protein sequence ID" value="BCG22162.1"/>
    <property type="molecule type" value="Genomic_DNA"/>
</dbReference>
<evidence type="ECO:0000256" key="13">
    <source>
        <dbReference type="ARBA" id="ARBA00023284"/>
    </source>
</evidence>
<dbReference type="EMBL" id="BQKM01000016">
    <property type="protein sequence ID" value="GJN55197.1"/>
    <property type="molecule type" value="Genomic_DNA"/>
</dbReference>
<feature type="topological domain" description="Cytoplasmic" evidence="14">
    <location>
        <begin position="178"/>
        <end position="179"/>
    </location>
</feature>
<evidence type="ECO:0000313" key="19">
    <source>
        <dbReference type="Proteomes" id="UP001054892"/>
    </source>
</evidence>
<keyword evidence="10 14" id="KW-0472">Membrane</keyword>
<dbReference type="Pfam" id="PF02600">
    <property type="entry name" value="DsbB"/>
    <property type="match status" value="1"/>
</dbReference>
<evidence type="ECO:0000256" key="4">
    <source>
        <dbReference type="ARBA" id="ARBA00022475"/>
    </source>
</evidence>
<dbReference type="HAMAP" id="MF_00286">
    <property type="entry name" value="DsbB"/>
    <property type="match status" value="1"/>
</dbReference>
<evidence type="ECO:0000256" key="10">
    <source>
        <dbReference type="ARBA" id="ARBA00023136"/>
    </source>
</evidence>
<dbReference type="GO" id="GO:0006457">
    <property type="term" value="P:protein folding"/>
    <property type="evidence" value="ECO:0007669"/>
    <property type="project" value="InterPro"/>
</dbReference>
<keyword evidence="9 14" id="KW-0560">Oxidoreductase</keyword>
<feature type="transmembrane region" description="Helical" evidence="15">
    <location>
        <begin position="56"/>
        <end position="77"/>
    </location>
</feature>
<dbReference type="SUPFAM" id="SSF158442">
    <property type="entry name" value="DsbB-like"/>
    <property type="match status" value="1"/>
</dbReference>
<feature type="topological domain" description="Cytoplasmic" evidence="14">
    <location>
        <begin position="78"/>
        <end position="83"/>
    </location>
</feature>
<evidence type="ECO:0000313" key="17">
    <source>
        <dbReference type="EMBL" id="GJN55197.1"/>
    </source>
</evidence>
<evidence type="ECO:0000313" key="18">
    <source>
        <dbReference type="Proteomes" id="UP000509383"/>
    </source>
</evidence>
<evidence type="ECO:0000256" key="1">
    <source>
        <dbReference type="ARBA" id="ARBA00004429"/>
    </source>
</evidence>
<comment type="subcellular location">
    <subcellularLocation>
        <location evidence="1">Cell inner membrane</location>
        <topology evidence="1">Multi-pass membrane protein</topology>
    </subcellularLocation>
    <subcellularLocation>
        <location evidence="14">Cell membrane</location>
        <topology evidence="14">Multi-pass membrane protein</topology>
    </subcellularLocation>
</comment>
<keyword evidence="4 14" id="KW-1003">Cell membrane</keyword>
<keyword evidence="13 14" id="KW-0676">Redox-active center</keyword>
<accession>A0A6J4DXE0</accession>
<keyword evidence="5" id="KW-0997">Cell inner membrane</keyword>
<keyword evidence="8 14" id="KW-1133">Transmembrane helix</keyword>
<feature type="topological domain" description="Cytoplasmic" evidence="14">
    <location>
        <begin position="1"/>
        <end position="25"/>
    </location>
</feature>
<dbReference type="Proteomes" id="UP000509383">
    <property type="component" value="Chromosome"/>
</dbReference>
<keyword evidence="11 14" id="KW-1015">Disulfide bond</keyword>
<evidence type="ECO:0000256" key="11">
    <source>
        <dbReference type="ARBA" id="ARBA00023157"/>
    </source>
</evidence>
<keyword evidence="12 14" id="KW-0143">Chaperone</keyword>
<feature type="transmembrane region" description="Helical" evidence="15">
    <location>
        <begin position="25"/>
        <end position="44"/>
    </location>
</feature>
<feature type="topological domain" description="Periplasmic" evidence="14">
    <location>
        <begin position="43"/>
        <end position="60"/>
    </location>
</feature>
<organism evidence="16 18">
    <name type="scientific">Pseudomonas tohonis</name>
    <dbReference type="NCBI Taxonomy" id="2725477"/>
    <lineage>
        <taxon>Bacteria</taxon>
        <taxon>Pseudomonadati</taxon>
        <taxon>Pseudomonadota</taxon>
        <taxon>Gammaproteobacteria</taxon>
        <taxon>Pseudomonadales</taxon>
        <taxon>Pseudomonadaceae</taxon>
        <taxon>Pseudomonas</taxon>
    </lineage>
</organism>
<evidence type="ECO:0000256" key="12">
    <source>
        <dbReference type="ARBA" id="ARBA00023186"/>
    </source>
</evidence>
<name>A0A6J4DXE0_9PSED</name>
<evidence type="ECO:0000256" key="6">
    <source>
        <dbReference type="ARBA" id="ARBA00022692"/>
    </source>
</evidence>
<comment type="similarity">
    <text evidence="2 14">Belongs to the DsbB family.</text>
</comment>
<evidence type="ECO:0000256" key="14">
    <source>
        <dbReference type="HAMAP-Rule" id="MF_00286"/>
    </source>
</evidence>
<dbReference type="AlphaFoldDB" id="A0A6J4DXE0"/>